<dbReference type="EMBL" id="CASHTH010003149">
    <property type="protein sequence ID" value="CAI8040906.1"/>
    <property type="molecule type" value="Genomic_DNA"/>
</dbReference>
<name>A0AA35T505_GEOBA</name>
<dbReference type="PANTHER" id="PTHR42776">
    <property type="entry name" value="SERINE PEPTIDASE S9 FAMILY MEMBER"/>
    <property type="match status" value="1"/>
</dbReference>
<dbReference type="FunFam" id="3.40.50.1820:FF:000028">
    <property type="entry name" value="S9 family peptidase"/>
    <property type="match status" value="1"/>
</dbReference>
<keyword evidence="3" id="KW-0378">Hydrolase</keyword>
<evidence type="ECO:0000313" key="7">
    <source>
        <dbReference type="Proteomes" id="UP001174909"/>
    </source>
</evidence>
<dbReference type="AlphaFoldDB" id="A0AA35T505"/>
<dbReference type="InterPro" id="IPR011042">
    <property type="entry name" value="6-blade_b-propeller_TolB-like"/>
</dbReference>
<keyword evidence="4" id="KW-0720">Serine protease</keyword>
<dbReference type="GO" id="GO:0006508">
    <property type="term" value="P:proteolysis"/>
    <property type="evidence" value="ECO:0007669"/>
    <property type="project" value="UniProtKB-KW"/>
</dbReference>
<accession>A0AA35T505</accession>
<comment type="similarity">
    <text evidence="1">Belongs to the peptidase S9C family.</text>
</comment>
<dbReference type="SUPFAM" id="SSF53474">
    <property type="entry name" value="alpha/beta-Hydrolases"/>
    <property type="match status" value="1"/>
</dbReference>
<dbReference type="Proteomes" id="UP001174909">
    <property type="component" value="Unassembled WGS sequence"/>
</dbReference>
<evidence type="ECO:0000256" key="4">
    <source>
        <dbReference type="ARBA" id="ARBA00022825"/>
    </source>
</evidence>
<dbReference type="PANTHER" id="PTHR42776:SF27">
    <property type="entry name" value="DIPEPTIDYL PEPTIDASE FAMILY MEMBER 6"/>
    <property type="match status" value="1"/>
</dbReference>
<dbReference type="InterPro" id="IPR001375">
    <property type="entry name" value="Peptidase_S9_cat"/>
</dbReference>
<gene>
    <name evidence="6" type="ORF">GBAR_LOCUS22742</name>
</gene>
<proteinExistence type="inferred from homology"/>
<dbReference type="Pfam" id="PF00326">
    <property type="entry name" value="Peptidase_S9"/>
    <property type="match status" value="1"/>
</dbReference>
<dbReference type="InterPro" id="IPR011659">
    <property type="entry name" value="WD40"/>
</dbReference>
<organism evidence="6 7">
    <name type="scientific">Geodia barretti</name>
    <name type="common">Barrett's horny sponge</name>
    <dbReference type="NCBI Taxonomy" id="519541"/>
    <lineage>
        <taxon>Eukaryota</taxon>
        <taxon>Metazoa</taxon>
        <taxon>Porifera</taxon>
        <taxon>Demospongiae</taxon>
        <taxon>Heteroscleromorpha</taxon>
        <taxon>Tetractinellida</taxon>
        <taxon>Astrophorina</taxon>
        <taxon>Geodiidae</taxon>
        <taxon>Geodia</taxon>
    </lineage>
</organism>
<evidence type="ECO:0000259" key="5">
    <source>
        <dbReference type="Pfam" id="PF00326"/>
    </source>
</evidence>
<protein>
    <submittedName>
        <fullName evidence="6">Uncharacterized peptidase YuxL</fullName>
    </submittedName>
</protein>
<dbReference type="Gene3D" id="3.40.50.1820">
    <property type="entry name" value="alpha/beta hydrolase"/>
    <property type="match status" value="1"/>
</dbReference>
<evidence type="ECO:0000256" key="1">
    <source>
        <dbReference type="ARBA" id="ARBA00010040"/>
    </source>
</evidence>
<dbReference type="SUPFAM" id="SSF82171">
    <property type="entry name" value="DPP6 N-terminal domain-like"/>
    <property type="match status" value="1"/>
</dbReference>
<keyword evidence="2" id="KW-0645">Protease</keyword>
<evidence type="ECO:0000313" key="6">
    <source>
        <dbReference type="EMBL" id="CAI8040906.1"/>
    </source>
</evidence>
<dbReference type="Gene3D" id="2.120.10.30">
    <property type="entry name" value="TolB, C-terminal domain"/>
    <property type="match status" value="3"/>
</dbReference>
<keyword evidence="7" id="KW-1185">Reference proteome</keyword>
<dbReference type="Pfam" id="PF07676">
    <property type="entry name" value="PD40"/>
    <property type="match status" value="4"/>
</dbReference>
<sequence>MTPEDITRIRWVSEVRMSPDGRRVAFVVTTLSEERDQYLSNIWVVGVDSGLPRRLTSGDKRDGAPRWSPDGTRLAFVSQRQGQKRPQLYLMPLDGGESVRLTELAQGVADPVWSPDGRRLAFVSHVGGEETQQDGAEEPRSKPARVITTLKYKMNGEGFVYDRRLHLFVVDVNDGDVNQLTDGDFNHGEPAWSPDGALLAFPSARHTERDEDDASDVWVMPAAGGEPRRLTDTAGPVGHPTFSPDGRKIAYLGHRQRYDAGYNWRLYTVPVGGDTPVCLSGGLDRNCRALGNQGPLWSADGSALTVGVQTQGDVHAYQFDANTRQAPKVVLDGPRQITDLSAAADGSRLAFTTMDPTNPAEVFACESDGSNERRLTDLNGDWKAEVGLSAPERIACEHDGCGLDAWVVKPHGFEPGKRYPLLLNIHGGPHMMYGHDFFDEFQVYGGAGYAVLYANPRGSQGYGEAFTRGVIGDWGGVDYADVMAALDAALQQCDFIDPQRLGVMGGSYGGYLTTWAVGHTQRFKAACSERAVNNVHTLFGTSDIGHSFAEAQSGYLPWDNLDWYLERSPLTYAADITTPLLIMHAENDLRCPIEQAEQLFVALKKQHKEVRFVRFPDEGHDMSRAGKPRHRLERFRFILEWFASHLDSSNGTSDTADRL</sequence>
<evidence type="ECO:0000256" key="2">
    <source>
        <dbReference type="ARBA" id="ARBA00022670"/>
    </source>
</evidence>
<reference evidence="6" key="1">
    <citation type="submission" date="2023-03" db="EMBL/GenBank/DDBJ databases">
        <authorList>
            <person name="Steffen K."/>
            <person name="Cardenas P."/>
        </authorList>
    </citation>
    <scope>NUCLEOTIDE SEQUENCE</scope>
</reference>
<evidence type="ECO:0000256" key="3">
    <source>
        <dbReference type="ARBA" id="ARBA00022801"/>
    </source>
</evidence>
<dbReference type="InterPro" id="IPR029058">
    <property type="entry name" value="AB_hydrolase_fold"/>
</dbReference>
<comment type="caution">
    <text evidence="6">The sequence shown here is derived from an EMBL/GenBank/DDBJ whole genome shotgun (WGS) entry which is preliminary data.</text>
</comment>
<dbReference type="GO" id="GO:0004252">
    <property type="term" value="F:serine-type endopeptidase activity"/>
    <property type="evidence" value="ECO:0007669"/>
    <property type="project" value="TreeGrafter"/>
</dbReference>
<feature type="domain" description="Peptidase S9 prolyl oligopeptidase catalytic" evidence="5">
    <location>
        <begin position="437"/>
        <end position="647"/>
    </location>
</feature>